<dbReference type="EMBL" id="CAJOBJ010100730">
    <property type="protein sequence ID" value="CAF4586345.1"/>
    <property type="molecule type" value="Genomic_DNA"/>
</dbReference>
<dbReference type="Proteomes" id="UP000681967">
    <property type="component" value="Unassembled WGS sequence"/>
</dbReference>
<accession>A0A8S2XH17</accession>
<feature type="transmembrane region" description="Helical" evidence="1">
    <location>
        <begin position="38"/>
        <end position="55"/>
    </location>
</feature>
<evidence type="ECO:0000313" key="4">
    <source>
        <dbReference type="Proteomes" id="UP000681967"/>
    </source>
</evidence>
<feature type="non-terminal residue" evidence="2">
    <location>
        <position position="80"/>
    </location>
</feature>
<dbReference type="EMBL" id="CAJOBH010075905">
    <property type="protein sequence ID" value="CAF4493880.1"/>
    <property type="molecule type" value="Genomic_DNA"/>
</dbReference>
<gene>
    <name evidence="2" type="ORF">BYL167_LOCUS35693</name>
    <name evidence="3" type="ORF">GIL414_LOCUS38299</name>
</gene>
<proteinExistence type="predicted"/>
<dbReference type="AlphaFoldDB" id="A0A8S2XH17"/>
<comment type="caution">
    <text evidence="2">The sequence shown here is derived from an EMBL/GenBank/DDBJ whole genome shotgun (WGS) entry which is preliminary data.</text>
</comment>
<evidence type="ECO:0000256" key="1">
    <source>
        <dbReference type="SAM" id="Phobius"/>
    </source>
</evidence>
<reference evidence="2" key="1">
    <citation type="submission" date="2021-02" db="EMBL/GenBank/DDBJ databases">
        <authorList>
            <person name="Nowell W R."/>
        </authorList>
    </citation>
    <scope>NUCLEOTIDE SEQUENCE</scope>
</reference>
<protein>
    <submittedName>
        <fullName evidence="2">Uncharacterized protein</fullName>
    </submittedName>
</protein>
<name>A0A8S2XH17_9BILA</name>
<evidence type="ECO:0000313" key="2">
    <source>
        <dbReference type="EMBL" id="CAF4493880.1"/>
    </source>
</evidence>
<evidence type="ECO:0000313" key="3">
    <source>
        <dbReference type="EMBL" id="CAF4586345.1"/>
    </source>
</evidence>
<keyword evidence="1" id="KW-1133">Transmembrane helix</keyword>
<organism evidence="2 4">
    <name type="scientific">Rotaria magnacalcarata</name>
    <dbReference type="NCBI Taxonomy" id="392030"/>
    <lineage>
        <taxon>Eukaryota</taxon>
        <taxon>Metazoa</taxon>
        <taxon>Spiralia</taxon>
        <taxon>Gnathifera</taxon>
        <taxon>Rotifera</taxon>
        <taxon>Eurotatoria</taxon>
        <taxon>Bdelloidea</taxon>
        <taxon>Philodinida</taxon>
        <taxon>Philodinidae</taxon>
        <taxon>Rotaria</taxon>
    </lineage>
</organism>
<keyword evidence="1" id="KW-0812">Transmembrane</keyword>
<keyword evidence="1" id="KW-0472">Membrane</keyword>
<dbReference type="Proteomes" id="UP000681720">
    <property type="component" value="Unassembled WGS sequence"/>
</dbReference>
<sequence length="80" mass="9361">HWKPDYTIESYSLRKLPSISTTKTDLIKQTEVTLIERVLHYPFLLLGYVCVNVFGRRLMFPGSLEILRLMLHRALLDGRS</sequence>
<feature type="non-terminal residue" evidence="2">
    <location>
        <position position="1"/>
    </location>
</feature>